<dbReference type="NCBIfam" id="TIGR01405">
    <property type="entry name" value="polC_Gram_pos"/>
    <property type="match status" value="1"/>
</dbReference>
<evidence type="ECO:0000259" key="15">
    <source>
        <dbReference type="SMART" id="SM00481"/>
    </source>
</evidence>
<dbReference type="GO" id="GO:0003677">
    <property type="term" value="F:DNA binding"/>
    <property type="evidence" value="ECO:0007669"/>
    <property type="project" value="UniProtKB-UniRule"/>
</dbReference>
<keyword evidence="7 13" id="KW-0540">Nuclease</keyword>
<reference evidence="16 17" key="1">
    <citation type="submission" date="2020-02" db="EMBL/GenBank/DDBJ databases">
        <title>Draft genome sequence of Lactococcus sp. Hs20B0-1.</title>
        <authorList>
            <person name="Noda S."/>
            <person name="Yuki M."/>
            <person name="Ohkuma M."/>
        </authorList>
    </citation>
    <scope>NUCLEOTIDE SEQUENCE [LARGE SCALE GENOMIC DNA]</scope>
    <source>
        <strain evidence="16 17">Hs20B0-1</strain>
    </source>
</reference>
<dbReference type="InterPro" id="IPR006308">
    <property type="entry name" value="Pol_III_a_PolC-type_gram_pos"/>
</dbReference>
<accession>A0A6A0B9K5</accession>
<dbReference type="Gene3D" id="3.30.420.10">
    <property type="entry name" value="Ribonuclease H-like superfamily/Ribonuclease H"/>
    <property type="match status" value="1"/>
</dbReference>
<evidence type="ECO:0000256" key="3">
    <source>
        <dbReference type="ARBA" id="ARBA00022490"/>
    </source>
</evidence>
<dbReference type="InterPro" id="IPR006054">
    <property type="entry name" value="DnaQ"/>
</dbReference>
<dbReference type="PANTHER" id="PTHR32294">
    <property type="entry name" value="DNA POLYMERASE III SUBUNIT ALPHA"/>
    <property type="match status" value="1"/>
</dbReference>
<evidence type="ECO:0000259" key="14">
    <source>
        <dbReference type="SMART" id="SM00479"/>
    </source>
</evidence>
<dbReference type="SMART" id="SM00479">
    <property type="entry name" value="EXOIII"/>
    <property type="match status" value="1"/>
</dbReference>
<keyword evidence="6 13" id="KW-0235">DNA replication</keyword>
<comment type="catalytic activity">
    <reaction evidence="11 13">
        <text>DNA(n) + a 2'-deoxyribonucleoside 5'-triphosphate = DNA(n+1) + diphosphate</text>
        <dbReference type="Rhea" id="RHEA:22508"/>
        <dbReference type="Rhea" id="RHEA-COMP:17339"/>
        <dbReference type="Rhea" id="RHEA-COMP:17340"/>
        <dbReference type="ChEBI" id="CHEBI:33019"/>
        <dbReference type="ChEBI" id="CHEBI:61560"/>
        <dbReference type="ChEBI" id="CHEBI:173112"/>
        <dbReference type="EC" id="2.7.7.7"/>
    </reaction>
</comment>
<evidence type="ECO:0000256" key="2">
    <source>
        <dbReference type="ARBA" id="ARBA00012417"/>
    </source>
</evidence>
<comment type="caution">
    <text evidence="16">The sequence shown here is derived from an EMBL/GenBank/DDBJ whole genome shotgun (WGS) entry which is preliminary data.</text>
</comment>
<evidence type="ECO:0000313" key="17">
    <source>
        <dbReference type="Proteomes" id="UP000475928"/>
    </source>
</evidence>
<dbReference type="Gene3D" id="3.30.1900.20">
    <property type="match status" value="1"/>
</dbReference>
<dbReference type="GO" id="GO:0006261">
    <property type="term" value="P:DNA-templated DNA replication"/>
    <property type="evidence" value="ECO:0007669"/>
    <property type="project" value="UniProtKB-UniRule"/>
</dbReference>
<dbReference type="InterPro" id="IPR012340">
    <property type="entry name" value="NA-bd_OB-fold"/>
</dbReference>
<dbReference type="InterPro" id="IPR036397">
    <property type="entry name" value="RNaseH_sf"/>
</dbReference>
<organism evidence="16 17">
    <name type="scientific">Pseudolactococcus insecticola</name>
    <dbReference type="NCBI Taxonomy" id="2709158"/>
    <lineage>
        <taxon>Bacteria</taxon>
        <taxon>Bacillati</taxon>
        <taxon>Bacillota</taxon>
        <taxon>Bacilli</taxon>
        <taxon>Lactobacillales</taxon>
        <taxon>Streptococcaceae</taxon>
        <taxon>Pseudolactococcus</taxon>
    </lineage>
</organism>
<dbReference type="InterPro" id="IPR011708">
    <property type="entry name" value="DNA_pol3_alpha_NTPase_dom"/>
</dbReference>
<dbReference type="InterPro" id="IPR044923">
    <property type="entry name" value="PolC_middle_finger_sf"/>
</dbReference>
<proteinExistence type="inferred from homology"/>
<comment type="similarity">
    <text evidence="13">Belongs to the DNA polymerase type-C family. PolC subfamily.</text>
</comment>
<evidence type="ECO:0000256" key="9">
    <source>
        <dbReference type="ARBA" id="ARBA00022839"/>
    </source>
</evidence>
<comment type="subcellular location">
    <subcellularLocation>
        <location evidence="13">Cytoplasm</location>
    </subcellularLocation>
</comment>
<keyword evidence="3 13" id="KW-0963">Cytoplasm</keyword>
<gene>
    <name evidence="13 16" type="primary">polC</name>
    <name evidence="16" type="ORF">Hs20B_15160</name>
</gene>
<dbReference type="InterPro" id="IPR040982">
    <property type="entry name" value="DNA_pol3_finger"/>
</dbReference>
<evidence type="ECO:0000256" key="11">
    <source>
        <dbReference type="ARBA" id="ARBA00049244"/>
    </source>
</evidence>
<keyword evidence="8 13" id="KW-0378">Hydrolase</keyword>
<dbReference type="Proteomes" id="UP000475928">
    <property type="component" value="Unassembled WGS sequence"/>
</dbReference>
<keyword evidence="17" id="KW-1185">Reference proteome</keyword>
<dbReference type="Gene3D" id="3.20.20.140">
    <property type="entry name" value="Metal-dependent hydrolases"/>
    <property type="match status" value="1"/>
</dbReference>
<dbReference type="Pfam" id="PF14480">
    <property type="entry name" value="DNA_pol3_a_NI"/>
    <property type="match status" value="1"/>
</dbReference>
<evidence type="ECO:0000313" key="16">
    <source>
        <dbReference type="EMBL" id="GFH41118.1"/>
    </source>
</evidence>
<dbReference type="Pfam" id="PF00929">
    <property type="entry name" value="RNase_T"/>
    <property type="match status" value="1"/>
</dbReference>
<dbReference type="NCBIfam" id="NF001688">
    <property type="entry name" value="PRK00448.1"/>
    <property type="match status" value="1"/>
</dbReference>
<dbReference type="GO" id="GO:0005737">
    <property type="term" value="C:cytoplasm"/>
    <property type="evidence" value="ECO:0007669"/>
    <property type="project" value="UniProtKB-SubCell"/>
</dbReference>
<dbReference type="Pfam" id="PF17657">
    <property type="entry name" value="DNA_pol3_finger"/>
    <property type="match status" value="1"/>
</dbReference>
<dbReference type="Gene3D" id="2.40.50.140">
    <property type="entry name" value="Nucleic acid-binding proteins"/>
    <property type="match status" value="1"/>
</dbReference>
<dbReference type="PANTHER" id="PTHR32294:SF5">
    <property type="entry name" value="DNA POLYMERASE III POLC-TYPE"/>
    <property type="match status" value="1"/>
</dbReference>
<dbReference type="EC" id="2.7.7.7" evidence="2 13"/>
<dbReference type="InterPro" id="IPR004013">
    <property type="entry name" value="PHP_dom"/>
</dbReference>
<evidence type="ECO:0000256" key="6">
    <source>
        <dbReference type="ARBA" id="ARBA00022705"/>
    </source>
</evidence>
<dbReference type="Gene3D" id="1.10.150.870">
    <property type="match status" value="1"/>
</dbReference>
<name>A0A6A0B9K5_9LACT</name>
<protein>
    <recommendedName>
        <fullName evidence="12 13">DNA polymerase III PolC-type</fullName>
        <shortName evidence="13">PolIII</shortName>
        <ecNumber evidence="2 13">2.7.7.7</ecNumber>
    </recommendedName>
</protein>
<dbReference type="InterPro" id="IPR029460">
    <property type="entry name" value="DNAPol_HHH"/>
</dbReference>
<dbReference type="NCBIfam" id="TIGR00573">
    <property type="entry name" value="dnaq"/>
    <property type="match status" value="1"/>
</dbReference>
<dbReference type="Pfam" id="PF02811">
    <property type="entry name" value="PHP"/>
    <property type="match status" value="1"/>
</dbReference>
<dbReference type="SUPFAM" id="SSF53098">
    <property type="entry name" value="Ribonuclease H-like"/>
    <property type="match status" value="1"/>
</dbReference>
<evidence type="ECO:0000256" key="1">
    <source>
        <dbReference type="ARBA" id="ARBA00003452"/>
    </source>
</evidence>
<keyword evidence="5 13" id="KW-0548">Nucleotidyltransferase</keyword>
<evidence type="ECO:0000256" key="4">
    <source>
        <dbReference type="ARBA" id="ARBA00022679"/>
    </source>
</evidence>
<evidence type="ECO:0000256" key="10">
    <source>
        <dbReference type="ARBA" id="ARBA00022932"/>
    </source>
</evidence>
<dbReference type="InterPro" id="IPR013520">
    <property type="entry name" value="Ribonucl_H"/>
</dbReference>
<keyword evidence="4 13" id="KW-0808">Transferase</keyword>
<sequence>MNDLFEKLMDQLEMPAEIRQNPAFRGDIDRVEVHAISKVWHFYLTFPAILPVALYKELVYRLNMAFSSIAKTELTILTSDTDEIVFTEDQLNDYLPLIFDLPGCDTPSFTAIFKKYKFVSDGKQTATLLVGNLSNLEYFVKHYFPAMEAHFQNFGFTNLRIKPQIDYNLTDKLVAEYEKKSEETIAQVMASQPEAPLPADEFAPAKKEVVSQPQHLTLGREIKSSDTIFQMQDVVTEEANVVFEGYVFAAEHKVFKNRTTGKESHMLEVKMTDYSSSFIVQKWGRKPEEQAMFDLVKAGMWLKVKGSVQMDSFKHELVMSVRDMVEIKAKNVRKDLMPDDEKRVEFHAHTNMSTMDAIPKVEDLVAQAARWGHKAIAITDHAGVQSFPHAHSAGKKNGVKIIYGVEANLVEDRVPITYNEDDSSLSESTYVVFDVETTGLSAVYNKLIQVAASKMHKGNVIEQFDEFIDPGHPLSEFTTQLTGITDDMVRGSKPLSEVLKAFQEFCQGSILVAHNATFDVGFMNMNYQRYALPIITQPVLDTLEFARNLYPEFKRHGLGPLTKRFQVSLESHHLANFDAEATGRLLFIFLNDAKEKFGVTKLSELNTTVVDADSYKRARVKHATIYAKTQAGLKNLFKLVSYANVNYFSGVPRIPKSVLEAHREGLIIGSACDEGEVFEAVTNKSFDDALEVAKYYDFIEIMPPAVYRPLIAKETLKDEVELQRILQDLIKIADTLGKPVLATGNVHYLNPEDAVYREIIVRSLGAGAVINRPVGRGEHAMPAPLPEVHFRTTTEMLDDFAFLGQEKAHEIVIDNTQKMAENFDVLTPVRDDLYTPYIPESEEKMAQMTYEKAHAIYGNPLPDIVDLRIEKELNSIIGNGFSVIYLISQILVQRSNERGYLVGSRGSVGSSFVATMTGITEVNPLPPHYVCPECQFSEFFTEGQYGSGFDMPEKDCPNCGHRLTKDGHDIPFETFLGFKGDKVPDIDLNFSGADQPSAHLDVRDIFGEDYAFRAGTIGTVADKTAFGFVKGYERDYGKYYRGAEIERLAAGATGVKRTTGQHPGGIIVIPGYMDVYDFSPVAYPAEDVNAEWKTTHFDFHAIHDNILKLDILGHQDPTMIRKLQDLSGMDASTIPMDDPDVMKIFSSPEVLGVTSEQIGSKTGTLGVPEMGTQFVRGMLEETKPTTFAELLQISGLSHGTDVWLGNAQELIKQGIANLANVIGCRDDIMVYLIHAGLDESMAFTIMERVRKGLWNKIDDEEREKYITAMRENNVPEWYIDSCSKIKYMFPKAHAAAYIMMALRVAYFKVHMPIYYYCAWFSIRANAFDLKVMGDGLTAVKDKMKEIKTKGYEATNVENALYETLELCNEMLERGFSFGKLDLYRSEAEDFIIEGDVLIPPFSAMDGLGGNVAKQIVAARAEGEFLSKTELRKRAGVSQTLVEKMDEMGILGNMPEDNQLSLFDDLF</sequence>
<dbReference type="InterPro" id="IPR003141">
    <property type="entry name" value="Pol/His_phosphatase_N"/>
</dbReference>
<dbReference type="GO" id="GO:0003887">
    <property type="term" value="F:DNA-directed DNA polymerase activity"/>
    <property type="evidence" value="ECO:0007669"/>
    <property type="project" value="UniProtKB-UniRule"/>
</dbReference>
<dbReference type="CDD" id="cd04484">
    <property type="entry name" value="polC_OBF"/>
    <property type="match status" value="1"/>
</dbReference>
<dbReference type="FunFam" id="3.30.420.10:FF:000045">
    <property type="entry name" value="3'-5' exonuclease DinG"/>
    <property type="match status" value="1"/>
</dbReference>
<dbReference type="Pfam" id="PF07733">
    <property type="entry name" value="DNA_pol3_alpha"/>
    <property type="match status" value="2"/>
</dbReference>
<dbReference type="SMART" id="SM00481">
    <property type="entry name" value="POLIIIAc"/>
    <property type="match status" value="1"/>
</dbReference>
<comment type="function">
    <text evidence="1 13">Required for replicative DNA synthesis. This DNA polymerase also exhibits 3' to 5' exonuclease activity.</text>
</comment>
<evidence type="ECO:0000256" key="12">
    <source>
        <dbReference type="ARBA" id="ARBA00070925"/>
    </source>
</evidence>
<evidence type="ECO:0000256" key="7">
    <source>
        <dbReference type="ARBA" id="ARBA00022722"/>
    </source>
</evidence>
<keyword evidence="10 13" id="KW-0239">DNA-directed DNA polymerase</keyword>
<dbReference type="HAMAP" id="MF_00356">
    <property type="entry name" value="DNApol_PolC"/>
    <property type="match status" value="1"/>
</dbReference>
<dbReference type="InterPro" id="IPR004805">
    <property type="entry name" value="DnaE2/DnaE/PolC"/>
</dbReference>
<dbReference type="CDD" id="cd06127">
    <property type="entry name" value="DEDDh"/>
    <property type="match status" value="1"/>
</dbReference>
<dbReference type="Pfam" id="PF11490">
    <property type="entry name" value="DNA_pol3_a_NII"/>
    <property type="match status" value="1"/>
</dbReference>
<dbReference type="InterPro" id="IPR028112">
    <property type="entry name" value="DNA_PolC-type_N_I"/>
</dbReference>
<dbReference type="InterPro" id="IPR012337">
    <property type="entry name" value="RNaseH-like_sf"/>
</dbReference>
<evidence type="ECO:0000256" key="5">
    <source>
        <dbReference type="ARBA" id="ARBA00022695"/>
    </source>
</evidence>
<dbReference type="Gene3D" id="1.10.150.700">
    <property type="entry name" value="PolC, middle finger domain"/>
    <property type="match status" value="1"/>
</dbReference>
<dbReference type="CDD" id="cd07435">
    <property type="entry name" value="PHP_PolIIIA_POLC"/>
    <property type="match status" value="1"/>
</dbReference>
<evidence type="ECO:0000256" key="8">
    <source>
        <dbReference type="ARBA" id="ARBA00022801"/>
    </source>
</evidence>
<evidence type="ECO:0000256" key="13">
    <source>
        <dbReference type="HAMAP-Rule" id="MF_00356"/>
    </source>
</evidence>
<dbReference type="Gene3D" id="6.10.140.1510">
    <property type="match status" value="1"/>
</dbReference>
<feature type="domain" description="Polymerase/histidinol phosphatase N-terminal" evidence="15">
    <location>
        <begin position="344"/>
        <end position="411"/>
    </location>
</feature>
<dbReference type="RefSeq" id="WP_172357298.1">
    <property type="nucleotide sequence ID" value="NZ_BLLH01000009.1"/>
</dbReference>
<dbReference type="EMBL" id="BLLH01000009">
    <property type="protein sequence ID" value="GFH41118.1"/>
    <property type="molecule type" value="Genomic_DNA"/>
</dbReference>
<dbReference type="InterPro" id="IPR024754">
    <property type="entry name" value="DNA_PolC-like_N_II"/>
</dbReference>
<feature type="domain" description="Exonuclease" evidence="14">
    <location>
        <begin position="429"/>
        <end position="595"/>
    </location>
</feature>
<keyword evidence="9 13" id="KW-0269">Exonuclease</keyword>
<dbReference type="Pfam" id="PF14579">
    <property type="entry name" value="HHH_6"/>
    <property type="match status" value="1"/>
</dbReference>
<dbReference type="GO" id="GO:0008408">
    <property type="term" value="F:3'-5' exonuclease activity"/>
    <property type="evidence" value="ECO:0007669"/>
    <property type="project" value="UniProtKB-UniRule"/>
</dbReference>